<evidence type="ECO:0000256" key="3">
    <source>
        <dbReference type="ARBA" id="ARBA00022801"/>
    </source>
</evidence>
<evidence type="ECO:0000313" key="4">
    <source>
        <dbReference type="EMBL" id="EEV18711.1"/>
    </source>
</evidence>
<keyword evidence="1" id="KW-1277">Toxin-antitoxin system</keyword>
<comment type="caution">
    <text evidence="4">The sequence shown here is derived from an EMBL/GenBank/DDBJ whole genome shotgun (WGS) entry which is preliminary data.</text>
</comment>
<dbReference type="OrthoDB" id="5361675at2"/>
<dbReference type="eggNOG" id="COG2361">
    <property type="taxonomic scope" value="Bacteria"/>
</dbReference>
<dbReference type="GO" id="GO:0004540">
    <property type="term" value="F:RNA nuclease activity"/>
    <property type="evidence" value="ECO:0007669"/>
    <property type="project" value="InterPro"/>
</dbReference>
<dbReference type="Pfam" id="PF01934">
    <property type="entry name" value="HepT-like"/>
    <property type="match status" value="1"/>
</dbReference>
<reference evidence="4 5" key="1">
    <citation type="submission" date="2009-07" db="EMBL/GenBank/DDBJ databases">
        <authorList>
            <person name="Madupu R."/>
            <person name="Sebastian Y."/>
            <person name="Durkin A.S."/>
            <person name="Torralba M."/>
            <person name="Methe B."/>
            <person name="Sutton G.G."/>
            <person name="Strausberg R.L."/>
            <person name="Nelson K.E."/>
        </authorList>
    </citation>
    <scope>NUCLEOTIDE SEQUENCE [LARGE SCALE GENOMIC DNA]</scope>
    <source>
        <strain evidence="4 5">RM3268</strain>
    </source>
</reference>
<proteinExistence type="predicted"/>
<keyword evidence="3" id="KW-0378">Hydrolase</keyword>
<dbReference type="GO" id="GO:0110001">
    <property type="term" value="C:toxin-antitoxin complex"/>
    <property type="evidence" value="ECO:0007669"/>
    <property type="project" value="InterPro"/>
</dbReference>
<dbReference type="STRING" id="824.CGRAC_0279"/>
<protein>
    <submittedName>
        <fullName evidence="4">Putative toxin-antitoxin system, antitoxin component</fullName>
    </submittedName>
</protein>
<dbReference type="RefSeq" id="WP_005869830.1">
    <property type="nucleotide sequence ID" value="NZ_ACYG01000009.1"/>
</dbReference>
<evidence type="ECO:0000256" key="1">
    <source>
        <dbReference type="ARBA" id="ARBA00022649"/>
    </source>
</evidence>
<evidence type="ECO:0000313" key="5">
    <source>
        <dbReference type="Proteomes" id="UP000005709"/>
    </source>
</evidence>
<accession>C8PF83</accession>
<gene>
    <name evidence="4" type="ORF">CAMGR0001_2724</name>
</gene>
<keyword evidence="2" id="KW-0540">Nuclease</keyword>
<dbReference type="EMBL" id="ACYG01000009">
    <property type="protein sequence ID" value="EEV18711.1"/>
    <property type="molecule type" value="Genomic_DNA"/>
</dbReference>
<dbReference type="InterPro" id="IPR008201">
    <property type="entry name" value="HepT-like"/>
</dbReference>
<evidence type="ECO:0000256" key="2">
    <source>
        <dbReference type="ARBA" id="ARBA00022722"/>
    </source>
</evidence>
<dbReference type="GO" id="GO:0016787">
    <property type="term" value="F:hydrolase activity"/>
    <property type="evidence" value="ECO:0007669"/>
    <property type="project" value="UniProtKB-KW"/>
</dbReference>
<sequence>MYNKRNLQRLELISKKIDAIQQICKIGVEKALADELRDRPAIIMHLISCNEQLQKIQDSGDIDILSIFAPSDIAGFRGIRNASAHDYEGLNLAIVQSVVSDYLPSIKQNIDKFLKNKI</sequence>
<name>C8PF83_9BACT</name>
<keyword evidence="5" id="KW-1185">Reference proteome</keyword>
<dbReference type="Proteomes" id="UP000005709">
    <property type="component" value="Unassembled WGS sequence"/>
</dbReference>
<organism evidence="4 5">
    <name type="scientific">Campylobacter gracilis RM3268</name>
    <dbReference type="NCBI Taxonomy" id="553220"/>
    <lineage>
        <taxon>Bacteria</taxon>
        <taxon>Pseudomonadati</taxon>
        <taxon>Campylobacterota</taxon>
        <taxon>Epsilonproteobacteria</taxon>
        <taxon>Campylobacterales</taxon>
        <taxon>Campylobacteraceae</taxon>
        <taxon>Campylobacter</taxon>
    </lineage>
</organism>
<dbReference type="AlphaFoldDB" id="C8PF83"/>